<dbReference type="GO" id="GO:0003677">
    <property type="term" value="F:DNA binding"/>
    <property type="evidence" value="ECO:0007669"/>
    <property type="project" value="InterPro"/>
</dbReference>
<keyword evidence="4 7" id="KW-0863">Zinc-finger</keyword>
<dbReference type="InterPro" id="IPR001606">
    <property type="entry name" value="ARID_dom"/>
</dbReference>
<evidence type="ECO:0000256" key="2">
    <source>
        <dbReference type="ARBA" id="ARBA00022723"/>
    </source>
</evidence>
<dbReference type="SMART" id="SM00501">
    <property type="entry name" value="BRIGHT"/>
    <property type="match status" value="1"/>
</dbReference>
<feature type="domain" description="ARID" evidence="10">
    <location>
        <begin position="98"/>
        <end position="192"/>
    </location>
</feature>
<evidence type="ECO:0000313" key="14">
    <source>
        <dbReference type="Proteomes" id="UP000249390"/>
    </source>
</evidence>
<dbReference type="InterPro" id="IPR004198">
    <property type="entry name" value="Znf_C5HC2"/>
</dbReference>
<feature type="region of interest" description="Disordered" evidence="8">
    <location>
        <begin position="1"/>
        <end position="25"/>
    </location>
</feature>
<dbReference type="EMBL" id="NQVE01000009">
    <property type="protein sequence ID" value="RAL54651.1"/>
    <property type="molecule type" value="Genomic_DNA"/>
</dbReference>
<dbReference type="SMART" id="SM00249">
    <property type="entry name" value="PHD"/>
    <property type="match status" value="3"/>
</dbReference>
<dbReference type="Pfam" id="PF01388">
    <property type="entry name" value="ARID"/>
    <property type="match status" value="1"/>
</dbReference>
<dbReference type="Pfam" id="PF08429">
    <property type="entry name" value="PLU-1"/>
    <property type="match status" value="1"/>
</dbReference>
<evidence type="ECO:0008006" key="15">
    <source>
        <dbReference type="Google" id="ProtNLM"/>
    </source>
</evidence>
<evidence type="ECO:0000256" key="8">
    <source>
        <dbReference type="SAM" id="MobiDB-lite"/>
    </source>
</evidence>
<evidence type="ECO:0000256" key="3">
    <source>
        <dbReference type="ARBA" id="ARBA00022737"/>
    </source>
</evidence>
<dbReference type="CDD" id="cd15489">
    <property type="entry name" value="PHD_SF"/>
    <property type="match status" value="1"/>
</dbReference>
<accession>A0A328EDX0</accession>
<evidence type="ECO:0000259" key="12">
    <source>
        <dbReference type="PROSITE" id="PS51184"/>
    </source>
</evidence>
<dbReference type="GO" id="GO:0010468">
    <property type="term" value="P:regulation of gene expression"/>
    <property type="evidence" value="ECO:0007669"/>
    <property type="project" value="TreeGrafter"/>
</dbReference>
<evidence type="ECO:0000313" key="13">
    <source>
        <dbReference type="EMBL" id="RAL54651.1"/>
    </source>
</evidence>
<evidence type="ECO:0000256" key="5">
    <source>
        <dbReference type="ARBA" id="ARBA00022833"/>
    </source>
</evidence>
<dbReference type="Pfam" id="PF02375">
    <property type="entry name" value="JmjN"/>
    <property type="match status" value="1"/>
</dbReference>
<dbReference type="InterPro" id="IPR019786">
    <property type="entry name" value="Zinc_finger_PHD-type_CS"/>
</dbReference>
<dbReference type="InterPro" id="IPR011011">
    <property type="entry name" value="Znf_FYVE_PHD"/>
</dbReference>
<sequence length="1856" mass="210507">MGRGKPRAVEKGALGQSTSSSRSGQFIIPPAPVYFPTEEEFRDPLEFIYKIKGEAEKYGICKVVPPKNWKPPFALDLNSFTFPTKTQAIHQLQARCASCDPKTFELEYERFLEEHCGRRVKKRVLFEGSELDFCKLFNAVKRYGGYDKVAKDKKWGEVFRFVRSSGKITECAKHVLSQLYFEHLYDYEQYCSKLNKVNNKGYKRRAQHDRKSIPQFEIPSLKRRKNTKGERHDEVNKTEEELDQICEQCKSGMHGEVMLLCDRCNKGWHIYCLSPPLKQVPPGNWYCLECLNSEKDSFGFVPGKDYSLEAFRRVDDRSKRRWFGSTPISRVQLEKKFWEIVEGSAGEVEVLYGNDLDTSVYGSGFPRGTDQRVTTVGSEIWDEYCVSPWNLNNLPKLRGSMLQAVHQNIAGVMVPWLYIGMLFSSFCWHFEDHCFYSMNYHHWGDPKCWYSVPGSEVLAFEKVMRKSLPDLFETQPDLLFQLVTMLNPRVLQENGVPVYSVLQEPGDFIITFPRSYHAGFNFGLNCAEAVNFAPADWLPHGGFGAELYQLYRKAAVLSHEELLCVVAKSDLDSKVSPYLKMELLRVYNKEKSWREQLWMNGIVNTSIMSPRKQPQYVSIEEDPTCIICQQYLYLSAVACSCRLSVFVCLEHWEHLCECKPNKHRILYRHTLAELSDLVLIANKCNSEYASTSIQNQLLTSTDSAALSKKVKGNSFTHVQLADKWLLKCDKIVQSSNSRDAYANALKEAEQFLWAGHEMDHVREMANKLVEYQNWAQKVRDCISRLEAWSCKGDHDSGKVQMELVDHLLSISPAHCVDPAYLKLKDYQTKGSILIQEIGSILSLCPKISVDELENLQSKICDSPVYATESEKLICILSSVKAWKDAAIKCISEKSSAAVEADVLYKLQEEISNLQVELPEVQMLLDLVAEVEMCRSQCKEMLERSISLKELELIINEWKAFTVNIPELELLKQYHKDALSWVSRLKNILVNISEREDQDRVVHELTCLQKDASCLRIEVVELPCIEIELRKASCRAKALKALHSRTSMDYIKQLLVDASMLEIEKENLFLDISKVHALALSWEERAKNLLGTKADISEFEDAIRASESLVVILPSLDYINDAVSKAKSWLLRSRPFITNQSPAALASSCLLHKVEDLKELSSQSKHLKISLEEQPIIQKLLDQCTSWELDACSLLNDADTLLNADVIGDNIFSTLTPKLEHQISSIQRTVQAGHSLGFELDMISKLRGVCSTLKWCVKVLSFSASSPSIKEIEKTLEVVGRSPTVYASSKLYTVLLDGVNWLKKALEVSAQSNLRRFSLKDAEDVLRQSQSVQISSPVIVSQIKNAIAKHNLWLEQVRLFFSLGLKDRALGMLLQLKELGSTDAFTCSELDMVISEVHKIDEWKHRCIDMFWSSGDANMLLSALLEIRNALDTSFFIFDNSNSFKRQDMCIFCSTATNRQKLLTCSSCNGCFHLGCMGQPSLETKNVPFNCPYCQYTRSGKISKNVCNLLKKGRKRFELKKLSKLLSDADGLCLWIEERSLLCQIMDRGLRLSMCLREISNSASACPEEEANLSIVSEKLTVALKAVNVAGIDDSETNCKLELALAKNSWRVGALKLMDGPQKPTAQHIRQHLKKGISIGVSTKDYLRQRLTEAHDIGTEWANTAKKVAADGGALGLDKVFNLISEGENLAVNCENELKLLRDRCLLYCICRRPYDERAMIACDKCDEWYHFDCIQLSSLPKIYICPACGVESEDASAAHASIPSIEDGCGVGKPKEPQTPSPRPTEARRKAGESNATNVVEVGPPRPREWENNNSNNNKNVLLGLLWRNRKPCKRAVRKRTCLDNLIIPSPFFCTE</sequence>
<dbReference type="PROSITE" id="PS51011">
    <property type="entry name" value="ARID"/>
    <property type="match status" value="1"/>
</dbReference>
<keyword evidence="6" id="KW-0539">Nucleus</keyword>
<dbReference type="GO" id="GO:0000785">
    <property type="term" value="C:chromatin"/>
    <property type="evidence" value="ECO:0007669"/>
    <property type="project" value="TreeGrafter"/>
</dbReference>
<dbReference type="FunFam" id="2.60.120.650:FF:000042">
    <property type="entry name" value="Transcription factor jumonji (JmjC) domain-containing protein"/>
    <property type="match status" value="1"/>
</dbReference>
<feature type="region of interest" description="Disordered" evidence="8">
    <location>
        <begin position="1768"/>
        <end position="1815"/>
    </location>
</feature>
<evidence type="ECO:0000256" key="6">
    <source>
        <dbReference type="ARBA" id="ARBA00023242"/>
    </source>
</evidence>
<keyword evidence="2" id="KW-0479">Metal-binding</keyword>
<dbReference type="SUPFAM" id="SSF57903">
    <property type="entry name" value="FYVE/PHD zinc finger"/>
    <property type="match status" value="3"/>
</dbReference>
<dbReference type="PROSITE" id="PS50016">
    <property type="entry name" value="ZF_PHD_2"/>
    <property type="match status" value="2"/>
</dbReference>
<dbReference type="InterPro" id="IPR003349">
    <property type="entry name" value="JmjN"/>
</dbReference>
<proteinExistence type="predicted"/>
<dbReference type="GO" id="GO:0008270">
    <property type="term" value="F:zinc ion binding"/>
    <property type="evidence" value="ECO:0007669"/>
    <property type="project" value="UniProtKB-KW"/>
</dbReference>
<evidence type="ECO:0000256" key="7">
    <source>
        <dbReference type="PROSITE-ProRule" id="PRU00146"/>
    </source>
</evidence>
<name>A0A328EDX0_9ASTE</name>
<keyword evidence="5" id="KW-0862">Zinc</keyword>
<dbReference type="InterPro" id="IPR019787">
    <property type="entry name" value="Znf_PHD-finger"/>
</dbReference>
<dbReference type="Pfam" id="PF00628">
    <property type="entry name" value="PHD"/>
    <property type="match status" value="2"/>
</dbReference>
<dbReference type="Pfam" id="PF02373">
    <property type="entry name" value="JmjC"/>
    <property type="match status" value="1"/>
</dbReference>
<protein>
    <recommendedName>
        <fullName evidence="15">[Histone H3]-trimethyl-L-lysine(4) demethylase</fullName>
    </recommendedName>
</protein>
<dbReference type="InterPro" id="IPR013637">
    <property type="entry name" value="Lys_sp_deMease-like_dom"/>
</dbReference>
<dbReference type="PANTHER" id="PTHR10694">
    <property type="entry name" value="LYSINE-SPECIFIC DEMETHYLASE"/>
    <property type="match status" value="1"/>
</dbReference>
<comment type="subcellular location">
    <subcellularLocation>
        <location evidence="1">Nucleus</location>
    </subcellularLocation>
</comment>
<dbReference type="InterPro" id="IPR001965">
    <property type="entry name" value="Znf_PHD"/>
</dbReference>
<dbReference type="CDD" id="cd15543">
    <property type="entry name" value="PHD_RSF1"/>
    <property type="match status" value="1"/>
</dbReference>
<reference evidence="13 14" key="1">
    <citation type="submission" date="2018-06" db="EMBL/GenBank/DDBJ databases">
        <title>The Genome of Cuscuta australis (Dodder) Provides Insight into the Evolution of Plant Parasitism.</title>
        <authorList>
            <person name="Liu H."/>
        </authorList>
    </citation>
    <scope>NUCLEOTIDE SEQUENCE [LARGE SCALE GENOMIC DNA]</scope>
    <source>
        <strain evidence="14">cv. Yunnan</strain>
        <tissue evidence="13">Vines</tissue>
    </source>
</reference>
<dbReference type="SUPFAM" id="SSF46774">
    <property type="entry name" value="ARID-like"/>
    <property type="match status" value="1"/>
</dbReference>
<keyword evidence="14" id="KW-1185">Reference proteome</keyword>
<dbReference type="SMART" id="SM01014">
    <property type="entry name" value="ARID"/>
    <property type="match status" value="1"/>
</dbReference>
<evidence type="ECO:0000259" key="9">
    <source>
        <dbReference type="PROSITE" id="PS50016"/>
    </source>
</evidence>
<evidence type="ECO:0000259" key="10">
    <source>
        <dbReference type="PROSITE" id="PS51011"/>
    </source>
</evidence>
<dbReference type="Gene3D" id="3.30.40.10">
    <property type="entry name" value="Zinc/RING finger domain, C3HC4 (zinc finger)"/>
    <property type="match status" value="2"/>
</dbReference>
<feature type="domain" description="PHD-type" evidence="9">
    <location>
        <begin position="1446"/>
        <end position="1496"/>
    </location>
</feature>
<dbReference type="GO" id="GO:0005634">
    <property type="term" value="C:nucleus"/>
    <property type="evidence" value="ECO:0007669"/>
    <property type="project" value="UniProtKB-SubCell"/>
</dbReference>
<feature type="domain" description="JmjN" evidence="11">
    <location>
        <begin position="31"/>
        <end position="72"/>
    </location>
</feature>
<dbReference type="CDD" id="cd16100">
    <property type="entry name" value="ARID"/>
    <property type="match status" value="1"/>
</dbReference>
<dbReference type="InterPro" id="IPR013083">
    <property type="entry name" value="Znf_RING/FYVE/PHD"/>
</dbReference>
<evidence type="ECO:0000256" key="4">
    <source>
        <dbReference type="ARBA" id="ARBA00022771"/>
    </source>
</evidence>
<keyword evidence="3" id="KW-0677">Repeat</keyword>
<dbReference type="Proteomes" id="UP000249390">
    <property type="component" value="Unassembled WGS sequence"/>
</dbReference>
<dbReference type="PROSITE" id="PS51184">
    <property type="entry name" value="JMJC"/>
    <property type="match status" value="1"/>
</dbReference>
<dbReference type="PANTHER" id="PTHR10694:SF133">
    <property type="entry name" value="LYSINE-SPECIFIC DEMETHYLASE JMJ17"/>
    <property type="match status" value="1"/>
</dbReference>
<organism evidence="13 14">
    <name type="scientific">Cuscuta australis</name>
    <dbReference type="NCBI Taxonomy" id="267555"/>
    <lineage>
        <taxon>Eukaryota</taxon>
        <taxon>Viridiplantae</taxon>
        <taxon>Streptophyta</taxon>
        <taxon>Embryophyta</taxon>
        <taxon>Tracheophyta</taxon>
        <taxon>Spermatophyta</taxon>
        <taxon>Magnoliopsida</taxon>
        <taxon>eudicotyledons</taxon>
        <taxon>Gunneridae</taxon>
        <taxon>Pentapetalae</taxon>
        <taxon>asterids</taxon>
        <taxon>lamiids</taxon>
        <taxon>Solanales</taxon>
        <taxon>Convolvulaceae</taxon>
        <taxon>Cuscuteae</taxon>
        <taxon>Cuscuta</taxon>
        <taxon>Cuscuta subgen. Grammica</taxon>
        <taxon>Cuscuta sect. Cleistogrammica</taxon>
    </lineage>
</organism>
<comment type="caution">
    <text evidence="13">The sequence shown here is derived from an EMBL/GenBank/DDBJ whole genome shotgun (WGS) entry which is preliminary data.</text>
</comment>
<feature type="domain" description="PHD-type" evidence="9">
    <location>
        <begin position="243"/>
        <end position="293"/>
    </location>
</feature>
<evidence type="ECO:0000259" key="11">
    <source>
        <dbReference type="PROSITE" id="PS51183"/>
    </source>
</evidence>
<gene>
    <name evidence="13" type="ORF">DM860_001779</name>
</gene>
<feature type="domain" description="JmjC" evidence="12">
    <location>
        <begin position="383"/>
        <end position="549"/>
    </location>
</feature>
<feature type="compositionally biased region" description="Polar residues" evidence="8">
    <location>
        <begin position="15"/>
        <end position="24"/>
    </location>
</feature>
<dbReference type="FunFam" id="2.60.120.650:FF:000078">
    <property type="entry name" value="Predicted protein"/>
    <property type="match status" value="1"/>
</dbReference>
<dbReference type="SMART" id="SM00545">
    <property type="entry name" value="JmjN"/>
    <property type="match status" value="1"/>
</dbReference>
<dbReference type="PROSITE" id="PS51183">
    <property type="entry name" value="JMJN"/>
    <property type="match status" value="1"/>
</dbReference>
<dbReference type="InterPro" id="IPR003347">
    <property type="entry name" value="JmjC_dom"/>
</dbReference>
<dbReference type="Pfam" id="PF02928">
    <property type="entry name" value="zf-C5HC2"/>
    <property type="match status" value="1"/>
</dbReference>
<dbReference type="InterPro" id="IPR036431">
    <property type="entry name" value="ARID_dom_sf"/>
</dbReference>
<dbReference type="Gene3D" id="2.60.120.650">
    <property type="entry name" value="Cupin"/>
    <property type="match status" value="2"/>
</dbReference>
<dbReference type="GO" id="GO:0032452">
    <property type="term" value="F:histone demethylase activity"/>
    <property type="evidence" value="ECO:0007669"/>
    <property type="project" value="TreeGrafter"/>
</dbReference>
<evidence type="ECO:0000256" key="1">
    <source>
        <dbReference type="ARBA" id="ARBA00004123"/>
    </source>
</evidence>
<dbReference type="SUPFAM" id="SSF51197">
    <property type="entry name" value="Clavaminate synthase-like"/>
    <property type="match status" value="1"/>
</dbReference>
<dbReference type="PROSITE" id="PS01359">
    <property type="entry name" value="ZF_PHD_1"/>
    <property type="match status" value="2"/>
</dbReference>
<dbReference type="SMART" id="SM00558">
    <property type="entry name" value="JmjC"/>
    <property type="match status" value="1"/>
</dbReference>